<keyword evidence="2" id="KW-1185">Reference proteome</keyword>
<dbReference type="EMBL" id="JBBKAI010000002">
    <property type="protein sequence ID" value="MEJ8657125.1"/>
    <property type="molecule type" value="Genomic_DNA"/>
</dbReference>
<organism evidence="1 2">
    <name type="scientific">Streptomyces pratisoli</name>
    <dbReference type="NCBI Taxonomy" id="3139917"/>
    <lineage>
        <taxon>Bacteria</taxon>
        <taxon>Bacillati</taxon>
        <taxon>Actinomycetota</taxon>
        <taxon>Actinomycetes</taxon>
        <taxon>Kitasatosporales</taxon>
        <taxon>Streptomycetaceae</taxon>
        <taxon>Streptomyces</taxon>
    </lineage>
</organism>
<accession>A0ACC6QFT9</accession>
<protein>
    <submittedName>
        <fullName evidence="1">Helix-turn-helix transcriptional regulator</fullName>
    </submittedName>
</protein>
<proteinExistence type="predicted"/>
<sequence length="148" mass="16542">MSAVRSTPTPADGTRLCSLCRCRLSRYNREDVCSGCSRDNRQTARSVPTDIWQLPDVRQAMVNREFGRMCQLIREHAGIRQDDIAAITGLSQPFLSMLESGTRKLTNIDKIIELLDGLQAPPELTGPILRPRTHHQPRTSAPTALSPY</sequence>
<evidence type="ECO:0000313" key="1">
    <source>
        <dbReference type="EMBL" id="MEJ8657125.1"/>
    </source>
</evidence>
<evidence type="ECO:0000313" key="2">
    <source>
        <dbReference type="Proteomes" id="UP001375539"/>
    </source>
</evidence>
<dbReference type="Proteomes" id="UP001375539">
    <property type="component" value="Unassembled WGS sequence"/>
</dbReference>
<comment type="caution">
    <text evidence="1">The sequence shown here is derived from an EMBL/GenBank/DDBJ whole genome shotgun (WGS) entry which is preliminary data.</text>
</comment>
<reference evidence="1" key="1">
    <citation type="submission" date="2024-03" db="EMBL/GenBank/DDBJ databases">
        <title>Novel Streptomyces species of biotechnological and ecological value are a feature of Machair soil.</title>
        <authorList>
            <person name="Prole J.R."/>
            <person name="Goodfellow M."/>
            <person name="Allenby N."/>
            <person name="Ward A.C."/>
        </authorList>
    </citation>
    <scope>NUCLEOTIDE SEQUENCE</scope>
    <source>
        <strain evidence="1">MS1.AVA.4</strain>
    </source>
</reference>
<name>A0ACC6QFT9_9ACTN</name>
<gene>
    <name evidence="1" type="ORF">WKI58_11405</name>
</gene>